<dbReference type="RefSeq" id="WP_060547981.1">
    <property type="nucleotide sequence ID" value="NZ_CP142197.1"/>
</dbReference>
<evidence type="ECO:0000256" key="6">
    <source>
        <dbReference type="ARBA" id="ARBA00039017"/>
    </source>
</evidence>
<evidence type="ECO:0000313" key="10">
    <source>
        <dbReference type="Proteomes" id="UP000181903"/>
    </source>
</evidence>
<accession>A0ABY0RAG9</accession>
<dbReference type="InterPro" id="IPR052347">
    <property type="entry name" value="Isochorismatase_Nicotinamidase"/>
</dbReference>
<reference evidence="9 10" key="1">
    <citation type="submission" date="2016-10" db="EMBL/GenBank/DDBJ databases">
        <authorList>
            <person name="Varghese N."/>
            <person name="Submissions S."/>
        </authorList>
    </citation>
    <scope>NUCLEOTIDE SEQUENCE [LARGE SCALE GENOMIC DNA]</scope>
    <source>
        <strain evidence="9 10">BS2776</strain>
    </source>
</reference>
<dbReference type="InterPro" id="IPR000868">
    <property type="entry name" value="Isochorismatase-like_dom"/>
</dbReference>
<evidence type="ECO:0000256" key="5">
    <source>
        <dbReference type="ARBA" id="ARBA00037900"/>
    </source>
</evidence>
<evidence type="ECO:0000259" key="8">
    <source>
        <dbReference type="Pfam" id="PF00857"/>
    </source>
</evidence>
<evidence type="ECO:0000256" key="7">
    <source>
        <dbReference type="ARBA" id="ARBA00043224"/>
    </source>
</evidence>
<keyword evidence="2" id="KW-0662">Pyridine nucleotide biosynthesis</keyword>
<dbReference type="EMBL" id="LT629706">
    <property type="protein sequence ID" value="SDN40409.1"/>
    <property type="molecule type" value="Genomic_DNA"/>
</dbReference>
<dbReference type="InterPro" id="IPR036380">
    <property type="entry name" value="Isochorismatase-like_sf"/>
</dbReference>
<proteinExistence type="inferred from homology"/>
<keyword evidence="10" id="KW-1185">Reference proteome</keyword>
<keyword evidence="3" id="KW-0479">Metal-binding</keyword>
<evidence type="ECO:0000256" key="3">
    <source>
        <dbReference type="ARBA" id="ARBA00022723"/>
    </source>
</evidence>
<comment type="pathway">
    <text evidence="5">Cofactor biosynthesis; nicotinate biosynthesis; nicotinate from nicotinamide: step 1/1.</text>
</comment>
<name>A0ABY0RAG9_9PSED</name>
<sequence>MPLAKIAIASFDVDAQKSFTPLCPNELPVAGGDQIGAELNYMASLAGHRIGSKDAHTPHAPWVVSRHSDMLQPTGLAHADVTWVNHCVPGTEGFTLLDELPTPYDYDYFVWKGVEPDLHPYGACYHDLHDKLSTGVIEYLKAHSVQRVIVGGLALDYCVKTTALQLLKAGLAVVLHLPACRAITPEGGVNAVEALLAAGAIISRTREELAAALVLSDSYD</sequence>
<dbReference type="Proteomes" id="UP000181903">
    <property type="component" value="Chromosome I"/>
</dbReference>
<evidence type="ECO:0000313" key="9">
    <source>
        <dbReference type="EMBL" id="SDN40409.1"/>
    </source>
</evidence>
<dbReference type="EC" id="3.5.1.19" evidence="6"/>
<gene>
    <name evidence="9" type="ORF">SAMN04490208_0214</name>
</gene>
<evidence type="ECO:0000256" key="1">
    <source>
        <dbReference type="ARBA" id="ARBA00006336"/>
    </source>
</evidence>
<dbReference type="PANTHER" id="PTHR11080">
    <property type="entry name" value="PYRAZINAMIDASE/NICOTINAMIDASE"/>
    <property type="match status" value="1"/>
</dbReference>
<protein>
    <recommendedName>
        <fullName evidence="6">nicotinamidase</fullName>
        <ecNumber evidence="6">3.5.1.19</ecNumber>
    </recommendedName>
    <alternativeName>
        <fullName evidence="7">Nicotinamide deamidase</fullName>
    </alternativeName>
</protein>
<dbReference type="PANTHER" id="PTHR11080:SF2">
    <property type="entry name" value="LD05707P"/>
    <property type="match status" value="1"/>
</dbReference>
<organism evidence="9 10">
    <name type="scientific">Pseudomonas poae</name>
    <dbReference type="NCBI Taxonomy" id="200451"/>
    <lineage>
        <taxon>Bacteria</taxon>
        <taxon>Pseudomonadati</taxon>
        <taxon>Pseudomonadota</taxon>
        <taxon>Gammaproteobacteria</taxon>
        <taxon>Pseudomonadales</taxon>
        <taxon>Pseudomonadaceae</taxon>
        <taxon>Pseudomonas</taxon>
    </lineage>
</organism>
<evidence type="ECO:0000256" key="4">
    <source>
        <dbReference type="ARBA" id="ARBA00022801"/>
    </source>
</evidence>
<comment type="similarity">
    <text evidence="1">Belongs to the isochorismatase family.</text>
</comment>
<dbReference type="SUPFAM" id="SSF52499">
    <property type="entry name" value="Isochorismatase-like hydrolases"/>
    <property type="match status" value="1"/>
</dbReference>
<dbReference type="Pfam" id="PF00857">
    <property type="entry name" value="Isochorismatase"/>
    <property type="match status" value="1"/>
</dbReference>
<keyword evidence="4" id="KW-0378">Hydrolase</keyword>
<dbReference type="Gene3D" id="3.40.50.850">
    <property type="entry name" value="Isochorismatase-like"/>
    <property type="match status" value="1"/>
</dbReference>
<feature type="domain" description="Isochorismatase-like" evidence="8">
    <location>
        <begin position="55"/>
        <end position="206"/>
    </location>
</feature>
<evidence type="ECO:0000256" key="2">
    <source>
        <dbReference type="ARBA" id="ARBA00022642"/>
    </source>
</evidence>